<dbReference type="GO" id="GO:0008360">
    <property type="term" value="P:regulation of cell shape"/>
    <property type="evidence" value="ECO:0007669"/>
    <property type="project" value="UniProtKB-KW"/>
</dbReference>
<evidence type="ECO:0000313" key="24">
    <source>
        <dbReference type="Proteomes" id="UP000244441"/>
    </source>
</evidence>
<sequence>MSEKFGKVAVLYGGTSAERDVSIKSGTAVHQALISVGVDAHLFDTQQISPLKLKELGFERVFNALHGRGGEDGVIQGVLEYLQIPYAGSRVLGSALSMDKILTKQVWQSAGLPTAKFVMVKREQVAGVDYQAILERLNGKVFIKPAKEGSSIGMSMADTAVGLKSALEKAADYDCDILVEQFINGPEYTVAILAQESLPSISMQTPHEFYDYEAKYLANSTQYFCPSGLNEADEAHIQALAKQAFAAVSAEGWGRVDVMRDQDGQFYLLEANTVPGMTEKSLVPMAAKAKGIDFAELVCRILDSAK</sequence>
<dbReference type="Gene3D" id="3.30.470.20">
    <property type="entry name" value="ATP-grasp fold, B domain"/>
    <property type="match status" value="1"/>
</dbReference>
<reference evidence="23 24" key="1">
    <citation type="submission" date="2018-01" db="EMBL/GenBank/DDBJ databases">
        <title>Genome sequence of a Cantenovulum-like bacteria.</title>
        <authorList>
            <person name="Tan W.R."/>
            <person name="Lau N.-S."/>
            <person name="Go F."/>
            <person name="Amirul A.-A.A."/>
        </authorList>
    </citation>
    <scope>NUCLEOTIDE SEQUENCE [LARGE SCALE GENOMIC DNA]</scope>
    <source>
        <strain evidence="23 24">CCB-QB4</strain>
    </source>
</reference>
<dbReference type="AlphaFoldDB" id="A0A2S0VX14"/>
<dbReference type="PIRSF" id="PIRSF039102">
    <property type="entry name" value="Ddl/VanB"/>
    <property type="match status" value="1"/>
</dbReference>
<evidence type="ECO:0000256" key="18">
    <source>
        <dbReference type="HAMAP-Rule" id="MF_00047"/>
    </source>
</evidence>
<keyword evidence="8 18" id="KW-0436">Ligase</keyword>
<feature type="active site" evidence="19">
    <location>
        <position position="281"/>
    </location>
</feature>
<dbReference type="OrthoDB" id="9813261at2"/>
<dbReference type="NCBIfam" id="NF002378">
    <property type="entry name" value="PRK01372.1"/>
    <property type="match status" value="1"/>
</dbReference>
<dbReference type="InterPro" id="IPR005905">
    <property type="entry name" value="D_ala_D_ala"/>
</dbReference>
<proteinExistence type="inferred from homology"/>
<evidence type="ECO:0000256" key="10">
    <source>
        <dbReference type="ARBA" id="ARBA00022741"/>
    </source>
</evidence>
<dbReference type="UniPathway" id="UPA00219"/>
<name>A0A2S0VX14_9ALTE</name>
<evidence type="ECO:0000256" key="11">
    <source>
        <dbReference type="ARBA" id="ARBA00022840"/>
    </source>
</evidence>
<dbReference type="PANTHER" id="PTHR23132:SF23">
    <property type="entry name" value="D-ALANINE--D-ALANINE LIGASE B"/>
    <property type="match status" value="1"/>
</dbReference>
<keyword evidence="15 20" id="KW-0464">Manganese</keyword>
<evidence type="ECO:0000256" key="16">
    <source>
        <dbReference type="ARBA" id="ARBA00023316"/>
    </source>
</evidence>
<dbReference type="EMBL" id="CP026604">
    <property type="protein sequence ID" value="AWB68738.1"/>
    <property type="molecule type" value="Genomic_DNA"/>
</dbReference>
<dbReference type="SUPFAM" id="SSF56059">
    <property type="entry name" value="Glutathione synthetase ATP-binding domain-like"/>
    <property type="match status" value="1"/>
</dbReference>
<dbReference type="InterPro" id="IPR016185">
    <property type="entry name" value="PreATP-grasp_dom_sf"/>
</dbReference>
<organism evidence="23 24">
    <name type="scientific">Saccharobesus litoralis</name>
    <dbReference type="NCBI Taxonomy" id="2172099"/>
    <lineage>
        <taxon>Bacteria</taxon>
        <taxon>Pseudomonadati</taxon>
        <taxon>Pseudomonadota</taxon>
        <taxon>Gammaproteobacteria</taxon>
        <taxon>Alteromonadales</taxon>
        <taxon>Alteromonadaceae</taxon>
        <taxon>Saccharobesus</taxon>
    </lineage>
</organism>
<dbReference type="SUPFAM" id="SSF52440">
    <property type="entry name" value="PreATP-grasp domain"/>
    <property type="match status" value="1"/>
</dbReference>
<dbReference type="InterPro" id="IPR013815">
    <property type="entry name" value="ATP_grasp_subdomain_1"/>
</dbReference>
<dbReference type="PANTHER" id="PTHR23132">
    <property type="entry name" value="D-ALANINE--D-ALANINE LIGASE"/>
    <property type="match status" value="1"/>
</dbReference>
<dbReference type="Gene3D" id="3.30.1490.20">
    <property type="entry name" value="ATP-grasp fold, A domain"/>
    <property type="match status" value="1"/>
</dbReference>
<dbReference type="Proteomes" id="UP000244441">
    <property type="component" value="Chromosome"/>
</dbReference>
<keyword evidence="24" id="KW-1185">Reference proteome</keyword>
<dbReference type="EC" id="6.3.2.4" evidence="6 18"/>
<protein>
    <recommendedName>
        <fullName evidence="6 18">D-alanine--D-alanine ligase</fullName>
        <ecNumber evidence="6 18">6.3.2.4</ecNumber>
    </recommendedName>
    <alternativeName>
        <fullName evidence="18">D-Ala-D-Ala ligase</fullName>
    </alternativeName>
    <alternativeName>
        <fullName evidence="18">D-alanylalanine synthetase</fullName>
    </alternativeName>
</protein>
<comment type="subcellular location">
    <subcellularLocation>
        <location evidence="3 18">Cytoplasm</location>
    </subcellularLocation>
</comment>
<keyword evidence="12 20" id="KW-0460">Magnesium</keyword>
<evidence type="ECO:0000256" key="5">
    <source>
        <dbReference type="ARBA" id="ARBA00010871"/>
    </source>
</evidence>
<dbReference type="GO" id="GO:0009252">
    <property type="term" value="P:peptidoglycan biosynthetic process"/>
    <property type="evidence" value="ECO:0007669"/>
    <property type="project" value="UniProtKB-UniRule"/>
</dbReference>
<evidence type="ECO:0000256" key="20">
    <source>
        <dbReference type="PIRSR" id="PIRSR039102-3"/>
    </source>
</evidence>
<dbReference type="Pfam" id="PF01820">
    <property type="entry name" value="Dala_Dala_lig_N"/>
    <property type="match status" value="1"/>
</dbReference>
<dbReference type="GO" id="GO:0071555">
    <property type="term" value="P:cell wall organization"/>
    <property type="evidence" value="ECO:0007669"/>
    <property type="project" value="UniProtKB-KW"/>
</dbReference>
<feature type="binding site" evidence="20">
    <location>
        <position position="270"/>
    </location>
    <ligand>
        <name>Mg(2+)</name>
        <dbReference type="ChEBI" id="CHEBI:18420"/>
        <label>1</label>
    </ligand>
</feature>
<feature type="binding site" evidence="20">
    <location>
        <position position="257"/>
    </location>
    <ligand>
        <name>Mg(2+)</name>
        <dbReference type="ChEBI" id="CHEBI:18420"/>
        <label>1</label>
    </ligand>
</feature>
<comment type="cofactor">
    <cofactor evidence="20">
        <name>Mg(2+)</name>
        <dbReference type="ChEBI" id="CHEBI:18420"/>
    </cofactor>
    <cofactor evidence="20">
        <name>Mn(2+)</name>
        <dbReference type="ChEBI" id="CHEBI:29035"/>
    </cofactor>
    <text evidence="20">Binds 2 magnesium or manganese ions per subunit.</text>
</comment>
<evidence type="ECO:0000256" key="4">
    <source>
        <dbReference type="ARBA" id="ARBA00004752"/>
    </source>
</evidence>
<evidence type="ECO:0000256" key="19">
    <source>
        <dbReference type="PIRSR" id="PIRSR039102-1"/>
    </source>
</evidence>
<evidence type="ECO:0000256" key="12">
    <source>
        <dbReference type="ARBA" id="ARBA00022842"/>
    </source>
</evidence>
<dbReference type="RefSeq" id="WP_108604790.1">
    <property type="nucleotide sequence ID" value="NZ_CP026604.1"/>
</dbReference>
<keyword evidence="16 18" id="KW-0961">Cell wall biogenesis/degradation</keyword>
<accession>A0A2S0VX14</accession>
<gene>
    <name evidence="18" type="primary">ddl</name>
    <name evidence="23" type="ORF">C2869_21095</name>
</gene>
<dbReference type="HAMAP" id="MF_00047">
    <property type="entry name" value="Dala_Dala_lig"/>
    <property type="match status" value="1"/>
</dbReference>
<dbReference type="Gene3D" id="3.40.50.20">
    <property type="match status" value="1"/>
</dbReference>
<feature type="domain" description="ATP-grasp" evidence="22">
    <location>
        <begin position="104"/>
        <end position="303"/>
    </location>
</feature>
<dbReference type="GO" id="GO:0008716">
    <property type="term" value="F:D-alanine-D-alanine ligase activity"/>
    <property type="evidence" value="ECO:0007669"/>
    <property type="project" value="UniProtKB-UniRule"/>
</dbReference>
<keyword evidence="7 18" id="KW-0963">Cytoplasm</keyword>
<evidence type="ECO:0000313" key="23">
    <source>
        <dbReference type="EMBL" id="AWB68738.1"/>
    </source>
</evidence>
<keyword evidence="9 20" id="KW-0479">Metal-binding</keyword>
<evidence type="ECO:0000256" key="1">
    <source>
        <dbReference type="ARBA" id="ARBA00001936"/>
    </source>
</evidence>
<evidence type="ECO:0000256" key="2">
    <source>
        <dbReference type="ARBA" id="ARBA00003921"/>
    </source>
</evidence>
<keyword evidence="14 18" id="KW-0573">Peptidoglycan synthesis</keyword>
<feature type="active site" evidence="19">
    <location>
        <position position="150"/>
    </location>
</feature>
<dbReference type="PROSITE" id="PS00844">
    <property type="entry name" value="DALA_DALA_LIGASE_2"/>
    <property type="match status" value="1"/>
</dbReference>
<evidence type="ECO:0000256" key="6">
    <source>
        <dbReference type="ARBA" id="ARBA00012216"/>
    </source>
</evidence>
<evidence type="ECO:0000256" key="14">
    <source>
        <dbReference type="ARBA" id="ARBA00022984"/>
    </source>
</evidence>
<dbReference type="PROSITE" id="PS00843">
    <property type="entry name" value="DALA_DALA_LIGASE_1"/>
    <property type="match status" value="1"/>
</dbReference>
<comment type="function">
    <text evidence="2 18">Cell wall formation.</text>
</comment>
<dbReference type="InterPro" id="IPR011095">
    <property type="entry name" value="Dala_Dala_lig_C"/>
</dbReference>
<comment type="pathway">
    <text evidence="4 18">Cell wall biogenesis; peptidoglycan biosynthesis.</text>
</comment>
<evidence type="ECO:0000256" key="3">
    <source>
        <dbReference type="ARBA" id="ARBA00004496"/>
    </source>
</evidence>
<comment type="similarity">
    <text evidence="5 18">Belongs to the D-alanine--D-alanine ligase family.</text>
</comment>
<feature type="active site" evidence="19">
    <location>
        <position position="18"/>
    </location>
</feature>
<evidence type="ECO:0000256" key="13">
    <source>
        <dbReference type="ARBA" id="ARBA00022960"/>
    </source>
</evidence>
<comment type="catalytic activity">
    <reaction evidence="17 18">
        <text>2 D-alanine + ATP = D-alanyl-D-alanine + ADP + phosphate + H(+)</text>
        <dbReference type="Rhea" id="RHEA:11224"/>
        <dbReference type="ChEBI" id="CHEBI:15378"/>
        <dbReference type="ChEBI" id="CHEBI:30616"/>
        <dbReference type="ChEBI" id="CHEBI:43474"/>
        <dbReference type="ChEBI" id="CHEBI:57416"/>
        <dbReference type="ChEBI" id="CHEBI:57822"/>
        <dbReference type="ChEBI" id="CHEBI:456216"/>
        <dbReference type="EC" id="6.3.2.4"/>
    </reaction>
</comment>
<evidence type="ECO:0000256" key="9">
    <source>
        <dbReference type="ARBA" id="ARBA00022723"/>
    </source>
</evidence>
<dbReference type="NCBIfam" id="TIGR01205">
    <property type="entry name" value="D_ala_D_alaTIGR"/>
    <property type="match status" value="1"/>
</dbReference>
<keyword evidence="11 21" id="KW-0067">ATP-binding</keyword>
<dbReference type="GO" id="GO:0005524">
    <property type="term" value="F:ATP binding"/>
    <property type="evidence" value="ECO:0007669"/>
    <property type="project" value="UniProtKB-UniRule"/>
</dbReference>
<dbReference type="InterPro" id="IPR000291">
    <property type="entry name" value="D-Ala_lig_Van_CS"/>
</dbReference>
<dbReference type="Pfam" id="PF07478">
    <property type="entry name" value="Dala_Dala_lig_C"/>
    <property type="match status" value="1"/>
</dbReference>
<evidence type="ECO:0000259" key="22">
    <source>
        <dbReference type="PROSITE" id="PS50975"/>
    </source>
</evidence>
<dbReference type="KEGG" id="cate:C2869_21095"/>
<evidence type="ECO:0000256" key="15">
    <source>
        <dbReference type="ARBA" id="ARBA00023211"/>
    </source>
</evidence>
<dbReference type="GO" id="GO:0005829">
    <property type="term" value="C:cytosol"/>
    <property type="evidence" value="ECO:0007669"/>
    <property type="project" value="TreeGrafter"/>
</dbReference>
<keyword evidence="10 21" id="KW-0547">Nucleotide-binding</keyword>
<keyword evidence="13 18" id="KW-0133">Cell shape</keyword>
<dbReference type="FunFam" id="3.30.470.20:FF:000008">
    <property type="entry name" value="D-alanine--D-alanine ligase"/>
    <property type="match status" value="1"/>
</dbReference>
<feature type="binding site" evidence="20">
    <location>
        <position position="270"/>
    </location>
    <ligand>
        <name>Mg(2+)</name>
        <dbReference type="ChEBI" id="CHEBI:18420"/>
        <label>2</label>
    </ligand>
</feature>
<dbReference type="InterPro" id="IPR011761">
    <property type="entry name" value="ATP-grasp"/>
</dbReference>
<comment type="cofactor">
    <cofactor evidence="1">
        <name>Mn(2+)</name>
        <dbReference type="ChEBI" id="CHEBI:29035"/>
    </cofactor>
</comment>
<dbReference type="GO" id="GO:0046872">
    <property type="term" value="F:metal ion binding"/>
    <property type="evidence" value="ECO:0007669"/>
    <property type="project" value="UniProtKB-KW"/>
</dbReference>
<evidence type="ECO:0000256" key="8">
    <source>
        <dbReference type="ARBA" id="ARBA00022598"/>
    </source>
</evidence>
<evidence type="ECO:0000256" key="21">
    <source>
        <dbReference type="PROSITE-ProRule" id="PRU00409"/>
    </source>
</evidence>
<evidence type="ECO:0000256" key="17">
    <source>
        <dbReference type="ARBA" id="ARBA00047614"/>
    </source>
</evidence>
<evidence type="ECO:0000256" key="7">
    <source>
        <dbReference type="ARBA" id="ARBA00022490"/>
    </source>
</evidence>
<dbReference type="InterPro" id="IPR011127">
    <property type="entry name" value="Dala_Dala_lig_N"/>
</dbReference>
<feature type="binding site" evidence="20">
    <location>
        <position position="272"/>
    </location>
    <ligand>
        <name>Mg(2+)</name>
        <dbReference type="ChEBI" id="CHEBI:18420"/>
        <label>2</label>
    </ligand>
</feature>
<dbReference type="PROSITE" id="PS50975">
    <property type="entry name" value="ATP_GRASP"/>
    <property type="match status" value="1"/>
</dbReference>